<evidence type="ECO:0000313" key="3">
    <source>
        <dbReference type="Proteomes" id="UP000735302"/>
    </source>
</evidence>
<feature type="transmembrane region" description="Helical" evidence="1">
    <location>
        <begin position="127"/>
        <end position="147"/>
    </location>
</feature>
<proteinExistence type="predicted"/>
<evidence type="ECO:0000313" key="2">
    <source>
        <dbReference type="EMBL" id="GFN84114.1"/>
    </source>
</evidence>
<gene>
    <name evidence="2" type="ORF">PoB_001062000</name>
</gene>
<feature type="transmembrane region" description="Helical" evidence="1">
    <location>
        <begin position="167"/>
        <end position="188"/>
    </location>
</feature>
<evidence type="ECO:0000256" key="1">
    <source>
        <dbReference type="SAM" id="Phobius"/>
    </source>
</evidence>
<protein>
    <submittedName>
        <fullName evidence="2">Uncharacterized protein</fullName>
    </submittedName>
</protein>
<comment type="caution">
    <text evidence="2">The sequence shown here is derived from an EMBL/GenBank/DDBJ whole genome shotgun (WGS) entry which is preliminary data.</text>
</comment>
<keyword evidence="3" id="KW-1185">Reference proteome</keyword>
<keyword evidence="1" id="KW-0812">Transmembrane</keyword>
<dbReference type="AlphaFoldDB" id="A0AAV3YNS3"/>
<name>A0AAV3YNS3_9GAST</name>
<dbReference type="EMBL" id="BLXT01001278">
    <property type="protein sequence ID" value="GFN84114.1"/>
    <property type="molecule type" value="Genomic_DNA"/>
</dbReference>
<keyword evidence="1" id="KW-0472">Membrane</keyword>
<reference evidence="2 3" key="1">
    <citation type="journal article" date="2021" name="Elife">
        <title>Chloroplast acquisition without the gene transfer in kleptoplastic sea slugs, Plakobranchus ocellatus.</title>
        <authorList>
            <person name="Maeda T."/>
            <person name="Takahashi S."/>
            <person name="Yoshida T."/>
            <person name="Shimamura S."/>
            <person name="Takaki Y."/>
            <person name="Nagai Y."/>
            <person name="Toyoda A."/>
            <person name="Suzuki Y."/>
            <person name="Arimoto A."/>
            <person name="Ishii H."/>
            <person name="Satoh N."/>
            <person name="Nishiyama T."/>
            <person name="Hasebe M."/>
            <person name="Maruyama T."/>
            <person name="Minagawa J."/>
            <person name="Obokata J."/>
            <person name="Shigenobu S."/>
        </authorList>
    </citation>
    <scope>NUCLEOTIDE SEQUENCE [LARGE SCALE GENOMIC DNA]</scope>
</reference>
<accession>A0AAV3YNS3</accession>
<sequence length="207" mass="23232">MGFWRLTGYLVCPRHLFLVPRITNPLVVVSRAAPVRFPTLIILLEPAYFSGQDEACVLKESVAGFILGNIKGMHNLKSGHLTCVATRLQTRQTNIDSAPHQSARIQPIQQLHPSDSYCGFPQQTKSVLKLVVMIKILWVSTLVLLTVSMKTLPINTGLGKSVSNRFMAFRVLWMTTTCTDFFTVRIVINLTNCLFPYRSGKMLYLCA</sequence>
<dbReference type="Proteomes" id="UP000735302">
    <property type="component" value="Unassembled WGS sequence"/>
</dbReference>
<keyword evidence="1" id="KW-1133">Transmembrane helix</keyword>
<organism evidence="2 3">
    <name type="scientific">Plakobranchus ocellatus</name>
    <dbReference type="NCBI Taxonomy" id="259542"/>
    <lineage>
        <taxon>Eukaryota</taxon>
        <taxon>Metazoa</taxon>
        <taxon>Spiralia</taxon>
        <taxon>Lophotrochozoa</taxon>
        <taxon>Mollusca</taxon>
        <taxon>Gastropoda</taxon>
        <taxon>Heterobranchia</taxon>
        <taxon>Euthyneura</taxon>
        <taxon>Panpulmonata</taxon>
        <taxon>Sacoglossa</taxon>
        <taxon>Placobranchoidea</taxon>
        <taxon>Plakobranchidae</taxon>
        <taxon>Plakobranchus</taxon>
    </lineage>
</organism>